<comment type="caution">
    <text evidence="2">The sequence shown here is derived from an EMBL/GenBank/DDBJ whole genome shotgun (WGS) entry which is preliminary data.</text>
</comment>
<keyword evidence="3" id="KW-1185">Reference proteome</keyword>
<feature type="compositionally biased region" description="Polar residues" evidence="1">
    <location>
        <begin position="97"/>
        <end position="115"/>
    </location>
</feature>
<feature type="compositionally biased region" description="Low complexity" evidence="1">
    <location>
        <begin position="39"/>
        <end position="50"/>
    </location>
</feature>
<gene>
    <name evidence="2" type="ORF">M5K25_020995</name>
</gene>
<proteinExistence type="predicted"/>
<sequence>MIPKRDTSKHSNKNIIKEEVKGFRVLCLYQEGEKDSRFSASPVSSPPMASKRILKELKDLQKDPPTSCSAESEANVKYYRQPWVATETNRKPRVESQHSTGNPTENNSPTGTATGNKARENPKGSSRRKQTATPGHQQAAAAGSTRHEQERVTESTQETRGQLGNATGRAGGKSKSHFITFFCFNELDKKTQKYQSVKSHLHAEILTAATSARMNGGGSLGMLEIVGQGRAMVAPSLISRFGSCLLVGSLGFYLNGLGWLGRVWVMVDVRGFTIYLGEANRQQPSGQTQETEHGRGQQAAAQRTQPRETEHGRAQHAAAQQEANNHPKTEEKPHGEEEKKRQITNPHNELTKFVLLPSPLLATDAVVWLCTSSIFFIMSRRSATCPSMEDIRSSTVVLIWFISPSSRSSNASTFLAAIAPGNFQFKYCPEIFVD</sequence>
<organism evidence="2 3">
    <name type="scientific">Dendrobium thyrsiflorum</name>
    <name type="common">Pinecone-like raceme dendrobium</name>
    <name type="synonym">Orchid</name>
    <dbReference type="NCBI Taxonomy" id="117978"/>
    <lineage>
        <taxon>Eukaryota</taxon>
        <taxon>Viridiplantae</taxon>
        <taxon>Streptophyta</taxon>
        <taxon>Embryophyta</taxon>
        <taxon>Tracheophyta</taxon>
        <taxon>Spermatophyta</taxon>
        <taxon>Magnoliopsida</taxon>
        <taxon>Liliopsida</taxon>
        <taxon>Asparagales</taxon>
        <taxon>Orchidaceae</taxon>
        <taxon>Epidendroideae</taxon>
        <taxon>Malaxideae</taxon>
        <taxon>Dendrobiinae</taxon>
        <taxon>Dendrobium</taxon>
    </lineage>
</organism>
<feature type="compositionally biased region" description="Polar residues" evidence="1">
    <location>
        <begin position="154"/>
        <end position="165"/>
    </location>
</feature>
<protein>
    <submittedName>
        <fullName evidence="2">Uncharacterized protein</fullName>
    </submittedName>
</protein>
<reference evidence="2 3" key="1">
    <citation type="journal article" date="2024" name="Plant Biotechnol. J.">
        <title>Dendrobium thyrsiflorum genome and its molecular insights into genes involved in important horticultural traits.</title>
        <authorList>
            <person name="Chen B."/>
            <person name="Wang J.Y."/>
            <person name="Zheng P.J."/>
            <person name="Li K.L."/>
            <person name="Liang Y.M."/>
            <person name="Chen X.F."/>
            <person name="Zhang C."/>
            <person name="Zhao X."/>
            <person name="He X."/>
            <person name="Zhang G.Q."/>
            <person name="Liu Z.J."/>
            <person name="Xu Q."/>
        </authorList>
    </citation>
    <scope>NUCLEOTIDE SEQUENCE [LARGE SCALE GENOMIC DNA]</scope>
    <source>
        <strain evidence="2">GZMU011</strain>
    </source>
</reference>
<feature type="compositionally biased region" description="Basic and acidic residues" evidence="1">
    <location>
        <begin position="53"/>
        <end position="62"/>
    </location>
</feature>
<accession>A0ABD0UBA5</accession>
<evidence type="ECO:0000256" key="1">
    <source>
        <dbReference type="SAM" id="MobiDB-lite"/>
    </source>
</evidence>
<evidence type="ECO:0000313" key="2">
    <source>
        <dbReference type="EMBL" id="KAL0910065.1"/>
    </source>
</evidence>
<dbReference type="EMBL" id="JANQDX010000016">
    <property type="protein sequence ID" value="KAL0910065.1"/>
    <property type="molecule type" value="Genomic_DNA"/>
</dbReference>
<evidence type="ECO:0000313" key="3">
    <source>
        <dbReference type="Proteomes" id="UP001552299"/>
    </source>
</evidence>
<dbReference type="AlphaFoldDB" id="A0ABD0UBA5"/>
<dbReference type="Proteomes" id="UP001552299">
    <property type="component" value="Unassembled WGS sequence"/>
</dbReference>
<name>A0ABD0UBA5_DENTH</name>
<feature type="compositionally biased region" description="Low complexity" evidence="1">
    <location>
        <begin position="315"/>
        <end position="324"/>
    </location>
</feature>
<feature type="compositionally biased region" description="Basic and acidic residues" evidence="1">
    <location>
        <begin position="325"/>
        <end position="341"/>
    </location>
</feature>
<feature type="region of interest" description="Disordered" evidence="1">
    <location>
        <begin position="34"/>
        <end position="73"/>
    </location>
</feature>
<feature type="region of interest" description="Disordered" evidence="1">
    <location>
        <begin position="87"/>
        <end position="173"/>
    </location>
</feature>
<feature type="region of interest" description="Disordered" evidence="1">
    <location>
        <begin position="281"/>
        <end position="344"/>
    </location>
</feature>